<sequence>MKWDVKHDRAKKVIDRFLDNAGYWQESEDLVAGLTDEEKELVNAEVELMIASIRKRYKLQERLPEQTAEAEKPAEKPAEKAVEEPVKKPRARKPKTENATQEKPATKRTRTKKTEKKEA</sequence>
<organism evidence="2 3">
    <name type="scientific">Blautia fusiformis</name>
    <dbReference type="NCBI Taxonomy" id="2881264"/>
    <lineage>
        <taxon>Bacteria</taxon>
        <taxon>Bacillati</taxon>
        <taxon>Bacillota</taxon>
        <taxon>Clostridia</taxon>
        <taxon>Lachnospirales</taxon>
        <taxon>Lachnospiraceae</taxon>
        <taxon>Blautia</taxon>
    </lineage>
</organism>
<dbReference type="RefSeq" id="WP_227588315.1">
    <property type="nucleotide sequence ID" value="NZ_JAJEQQ010000001.1"/>
</dbReference>
<feature type="compositionally biased region" description="Basic residues" evidence="1">
    <location>
        <begin position="106"/>
        <end position="119"/>
    </location>
</feature>
<evidence type="ECO:0000256" key="1">
    <source>
        <dbReference type="SAM" id="MobiDB-lite"/>
    </source>
</evidence>
<dbReference type="EMBL" id="JAJEQQ010000001">
    <property type="protein sequence ID" value="MCC2226327.1"/>
    <property type="molecule type" value="Genomic_DNA"/>
</dbReference>
<name>A0AAW4W4E7_9FIRM</name>
<accession>A0AAW4W4E7</accession>
<feature type="region of interest" description="Disordered" evidence="1">
    <location>
        <begin position="62"/>
        <end position="119"/>
    </location>
</feature>
<comment type="caution">
    <text evidence="2">The sequence shown here is derived from an EMBL/GenBank/DDBJ whole genome shotgun (WGS) entry which is preliminary data.</text>
</comment>
<protein>
    <submittedName>
        <fullName evidence="2">Uncharacterized protein</fullName>
    </submittedName>
</protein>
<dbReference type="Proteomes" id="UP001198612">
    <property type="component" value="Unassembled WGS sequence"/>
</dbReference>
<keyword evidence="3" id="KW-1185">Reference proteome</keyword>
<dbReference type="AlphaFoldDB" id="A0AAW4W4E7"/>
<feature type="compositionally biased region" description="Basic and acidic residues" evidence="1">
    <location>
        <begin position="62"/>
        <end position="87"/>
    </location>
</feature>
<evidence type="ECO:0000313" key="2">
    <source>
        <dbReference type="EMBL" id="MCC2226327.1"/>
    </source>
</evidence>
<evidence type="ECO:0000313" key="3">
    <source>
        <dbReference type="Proteomes" id="UP001198612"/>
    </source>
</evidence>
<reference evidence="2 3" key="1">
    <citation type="submission" date="2021-10" db="EMBL/GenBank/DDBJ databases">
        <title>Anaerobic single-cell dispensing facilitates the cultivation of human gut bacteria.</title>
        <authorList>
            <person name="Afrizal A."/>
        </authorList>
    </citation>
    <scope>NUCLEOTIDE SEQUENCE [LARGE SCALE GENOMIC DNA]</scope>
    <source>
        <strain evidence="2 3">CLA-AA-H217</strain>
    </source>
</reference>
<proteinExistence type="predicted"/>
<gene>
    <name evidence="2" type="ORF">LKD40_00620</name>
</gene>